<gene>
    <name evidence="3" type="primary">LOC113210892</name>
</gene>
<organism evidence="2 3">
    <name type="scientific">Frankliniella occidentalis</name>
    <name type="common">Western flower thrips</name>
    <name type="synonym">Euthrips occidentalis</name>
    <dbReference type="NCBI Taxonomy" id="133901"/>
    <lineage>
        <taxon>Eukaryota</taxon>
        <taxon>Metazoa</taxon>
        <taxon>Ecdysozoa</taxon>
        <taxon>Arthropoda</taxon>
        <taxon>Hexapoda</taxon>
        <taxon>Insecta</taxon>
        <taxon>Pterygota</taxon>
        <taxon>Neoptera</taxon>
        <taxon>Paraneoptera</taxon>
        <taxon>Thysanoptera</taxon>
        <taxon>Terebrantia</taxon>
        <taxon>Thripoidea</taxon>
        <taxon>Thripidae</taxon>
        <taxon>Frankliniella</taxon>
    </lineage>
</organism>
<sequence length="943" mass="104612">MSSQETSSINLIFKQLESSSSATVLRSLLELRNKLLKSPTGVQLFRKNNGSKYLFRFVKKPNEKILDTTLSILANLCLDEYFKCQVAEEPGLLVHILSLISHMQKDSIIGRACRLIGNLATSQNIAVKLYQKGAVPKLIESLKSKESSAGTKQMAVRALRLLWEAEISQDKMLQDEVVRTISSLLNTPVDELLQAVLKALAIFTHRCSERCALQVQGDGKGFEELIASIKNCSKHELPVSVILNLCYVPEVRPLLGTAGAIEAVMSLTDSKNKHQCYSDVVSILCLLSRESVNRSKVRRNGGLEVLLDTLRLESYPNLEARTLNAMLHFIYDECGLEILIKDGLVPVLVKKLIKAVDQLGSVHNGQISKACINNSSASADSNHKRIRLSNCKEEGVSFSYDKDPLGLRVREIASSSMRFESPGGQWSPGSSRSVEFSPDTMRTYSPPLLNLSCSPTSSALSPASHFSPPSPLSDAYSPVCGYSSSEDEKPEETDVETVADCYADSDSEVTSPCLKDKDDIDDIQEALNANLPSNNTSRHGLIESWCLLLLSRVSHMDSLVDDMISSSTVDTLLQYYTMLEPPHPRAARILQRITRNHHCLLPLMRAGLVLKVNKRLSGKLHDNCSRCLDFDSLGNSLLSQLSVIAESGFGEGVIVHNLMCAARPVQSHLIVSIPYIIRKKKLLHQMLSCKINTITGLDLLIQLMTDEYGDGMSVEATDSVNHLVQQIGAVPKDVPKTFKIKMCRRTTSNCSKLIQKSSAADGNDLILLKLDNGATVPVKKGELCEESPMFTAMLTGNFNENGKNCVPIKDVSEEYLSVLLSLMRAPTHCLCCLWCRDINFAFEILKLADRFILPKVIDKVANWLVYRLTPDVVCSFYLQAQNLRHVLSKSEMLSRESLHFALSEVIDREKRHEIFSVLLNSDHKSQFIDDLTVLIKLSVEKPS</sequence>
<dbReference type="Pfam" id="PF24768">
    <property type="entry name" value="ARM_ARMC5"/>
    <property type="match status" value="1"/>
</dbReference>
<dbReference type="Pfam" id="PF00651">
    <property type="entry name" value="BTB"/>
    <property type="match status" value="1"/>
</dbReference>
<dbReference type="InterPro" id="IPR011989">
    <property type="entry name" value="ARM-like"/>
</dbReference>
<dbReference type="GO" id="GO:0005829">
    <property type="term" value="C:cytosol"/>
    <property type="evidence" value="ECO:0007669"/>
    <property type="project" value="TreeGrafter"/>
</dbReference>
<dbReference type="PANTHER" id="PTHR23312:SF8">
    <property type="entry name" value="ARMADILLO REPEAT-CONTAINING PROTEIN 5"/>
    <property type="match status" value="1"/>
</dbReference>
<protein>
    <submittedName>
        <fullName evidence="3">Armadillo repeat-containing protein 5</fullName>
    </submittedName>
</protein>
<feature type="domain" description="BTB" evidence="1">
    <location>
        <begin position="763"/>
        <end position="824"/>
    </location>
</feature>
<dbReference type="Proteomes" id="UP000504606">
    <property type="component" value="Unplaced"/>
</dbReference>
<evidence type="ECO:0000313" key="3">
    <source>
        <dbReference type="RefSeq" id="XP_026284866.1"/>
    </source>
</evidence>
<dbReference type="PANTHER" id="PTHR23312">
    <property type="entry name" value="ARMC5 ARMADILLO REPEAT-CONTAINING -RELATED"/>
    <property type="match status" value="1"/>
</dbReference>
<dbReference type="Gene3D" id="3.30.710.10">
    <property type="entry name" value="Potassium Channel Kv1.1, Chain A"/>
    <property type="match status" value="1"/>
</dbReference>
<dbReference type="Gene3D" id="1.25.10.10">
    <property type="entry name" value="Leucine-rich Repeat Variant"/>
    <property type="match status" value="1"/>
</dbReference>
<evidence type="ECO:0000259" key="1">
    <source>
        <dbReference type="PROSITE" id="PS50097"/>
    </source>
</evidence>
<reference evidence="3" key="1">
    <citation type="submission" date="2025-08" db="UniProtKB">
        <authorList>
            <consortium name="RefSeq"/>
        </authorList>
    </citation>
    <scope>IDENTIFICATION</scope>
    <source>
        <tissue evidence="3">Whole organism</tissue>
    </source>
</reference>
<dbReference type="GO" id="GO:0009653">
    <property type="term" value="P:anatomical structure morphogenesis"/>
    <property type="evidence" value="ECO:0007669"/>
    <property type="project" value="TreeGrafter"/>
</dbReference>
<proteinExistence type="predicted"/>
<dbReference type="KEGG" id="foc:113210892"/>
<dbReference type="GeneID" id="113210892"/>
<keyword evidence="2" id="KW-1185">Reference proteome</keyword>
<dbReference type="OrthoDB" id="6086604at2759"/>
<dbReference type="InterPro" id="IPR011333">
    <property type="entry name" value="SKP1/BTB/POZ_sf"/>
</dbReference>
<dbReference type="RefSeq" id="XP_026284866.1">
    <property type="nucleotide sequence ID" value="XM_026429081.2"/>
</dbReference>
<name>A0A6J1T2H6_FRAOC</name>
<dbReference type="SMART" id="SM00225">
    <property type="entry name" value="BTB"/>
    <property type="match status" value="1"/>
</dbReference>
<dbReference type="SUPFAM" id="SSF54695">
    <property type="entry name" value="POZ domain"/>
    <property type="match status" value="1"/>
</dbReference>
<dbReference type="AlphaFoldDB" id="A0A6J1T2H6"/>
<dbReference type="InterPro" id="IPR055445">
    <property type="entry name" value="ARM_ARMC5"/>
</dbReference>
<dbReference type="InterPro" id="IPR000210">
    <property type="entry name" value="BTB/POZ_dom"/>
</dbReference>
<dbReference type="SUPFAM" id="SSF48371">
    <property type="entry name" value="ARM repeat"/>
    <property type="match status" value="1"/>
</dbReference>
<dbReference type="CTD" id="43513"/>
<dbReference type="PROSITE" id="PS50097">
    <property type="entry name" value="BTB"/>
    <property type="match status" value="1"/>
</dbReference>
<accession>A0A6J1T2H6</accession>
<evidence type="ECO:0000313" key="2">
    <source>
        <dbReference type="Proteomes" id="UP000504606"/>
    </source>
</evidence>
<dbReference type="InterPro" id="IPR016024">
    <property type="entry name" value="ARM-type_fold"/>
</dbReference>